<comment type="caution">
    <text evidence="1">The sequence shown here is derived from an EMBL/GenBank/DDBJ whole genome shotgun (WGS) entry which is preliminary data.</text>
</comment>
<dbReference type="Proteomes" id="UP000186601">
    <property type="component" value="Unassembled WGS sequence"/>
</dbReference>
<sequence>MHVNRARNRFGLCKKHGGGGSDCNSEEAVEEHELTSIFIYASVKLLSIMFLVFYSHELTGLLNLKWQHLRTISSITMEHSEAPN</sequence>
<protein>
    <submittedName>
        <fullName evidence="1">Uncharacterized protein</fullName>
    </submittedName>
</protein>
<name>A0A2R6S675_9APHY</name>
<proteinExistence type="predicted"/>
<accession>A0A2R6S675</accession>
<gene>
    <name evidence="1" type="ORF">PHLCEN_2v373</name>
</gene>
<keyword evidence="2" id="KW-1185">Reference proteome</keyword>
<dbReference type="AlphaFoldDB" id="A0A2R6S675"/>
<reference evidence="1 2" key="1">
    <citation type="submission" date="2018-02" db="EMBL/GenBank/DDBJ databases">
        <title>Genome sequence of the basidiomycete white-rot fungus Phlebia centrifuga.</title>
        <authorList>
            <person name="Granchi Z."/>
            <person name="Peng M."/>
            <person name="de Vries R.P."/>
            <person name="Hilden K."/>
            <person name="Makela M.R."/>
            <person name="Grigoriev I."/>
            <person name="Riley R."/>
        </authorList>
    </citation>
    <scope>NUCLEOTIDE SEQUENCE [LARGE SCALE GENOMIC DNA]</scope>
    <source>
        <strain evidence="1 2">FBCC195</strain>
    </source>
</reference>
<organism evidence="1 2">
    <name type="scientific">Hermanssonia centrifuga</name>
    <dbReference type="NCBI Taxonomy" id="98765"/>
    <lineage>
        <taxon>Eukaryota</taxon>
        <taxon>Fungi</taxon>
        <taxon>Dikarya</taxon>
        <taxon>Basidiomycota</taxon>
        <taxon>Agaricomycotina</taxon>
        <taxon>Agaricomycetes</taxon>
        <taxon>Polyporales</taxon>
        <taxon>Meruliaceae</taxon>
        <taxon>Hermanssonia</taxon>
    </lineage>
</organism>
<evidence type="ECO:0000313" key="2">
    <source>
        <dbReference type="Proteomes" id="UP000186601"/>
    </source>
</evidence>
<evidence type="ECO:0000313" key="1">
    <source>
        <dbReference type="EMBL" id="PSS37772.1"/>
    </source>
</evidence>
<dbReference type="EMBL" id="MLYV02000031">
    <property type="protein sequence ID" value="PSS37772.1"/>
    <property type="molecule type" value="Genomic_DNA"/>
</dbReference>